<organism evidence="5 6">
    <name type="scientific">Bhargavaea ginsengi</name>
    <dbReference type="NCBI Taxonomy" id="426757"/>
    <lineage>
        <taxon>Bacteria</taxon>
        <taxon>Bacillati</taxon>
        <taxon>Bacillota</taxon>
        <taxon>Bacilli</taxon>
        <taxon>Bacillales</taxon>
        <taxon>Caryophanaceae</taxon>
        <taxon>Bhargavaea</taxon>
    </lineage>
</organism>
<evidence type="ECO:0000313" key="6">
    <source>
        <dbReference type="Proteomes" id="UP000199200"/>
    </source>
</evidence>
<proteinExistence type="inferred from homology"/>
<dbReference type="EMBL" id="FNZF01000003">
    <property type="protein sequence ID" value="SEJ43682.1"/>
    <property type="molecule type" value="Genomic_DNA"/>
</dbReference>
<name>A0A1H6Z251_9BACL</name>
<evidence type="ECO:0000259" key="4">
    <source>
        <dbReference type="Pfam" id="PF17954"/>
    </source>
</evidence>
<evidence type="ECO:0000256" key="2">
    <source>
        <dbReference type="RuleBase" id="RU003457"/>
    </source>
</evidence>
<protein>
    <recommendedName>
        <fullName evidence="7">Pirin N-terminal domain-containing protein</fullName>
    </recommendedName>
</protein>
<dbReference type="RefSeq" id="WP_092052396.1">
    <property type="nucleotide sequence ID" value="NZ_FNZF01000003.1"/>
</dbReference>
<dbReference type="Pfam" id="PF02678">
    <property type="entry name" value="Pirin"/>
    <property type="match status" value="1"/>
</dbReference>
<dbReference type="PANTHER" id="PTHR43212">
    <property type="entry name" value="QUERCETIN 2,3-DIOXYGENASE"/>
    <property type="match status" value="1"/>
</dbReference>
<evidence type="ECO:0000259" key="3">
    <source>
        <dbReference type="Pfam" id="PF02678"/>
    </source>
</evidence>
<dbReference type="InterPro" id="IPR003829">
    <property type="entry name" value="Pirin_N_dom"/>
</dbReference>
<comment type="similarity">
    <text evidence="1 2">Belongs to the pirin family.</text>
</comment>
<dbReference type="Gene3D" id="2.60.120.10">
    <property type="entry name" value="Jelly Rolls"/>
    <property type="match status" value="2"/>
</dbReference>
<evidence type="ECO:0000256" key="1">
    <source>
        <dbReference type="ARBA" id="ARBA00008416"/>
    </source>
</evidence>
<keyword evidence="6" id="KW-1185">Reference proteome</keyword>
<dbReference type="InterPro" id="IPR014710">
    <property type="entry name" value="RmlC-like_jellyroll"/>
</dbReference>
<gene>
    <name evidence="5" type="ORF">SAMN04488127_1764</name>
</gene>
<evidence type="ECO:0000313" key="5">
    <source>
        <dbReference type="EMBL" id="SEJ43682.1"/>
    </source>
</evidence>
<dbReference type="InterPro" id="IPR011051">
    <property type="entry name" value="RmlC_Cupin_sf"/>
</dbReference>
<dbReference type="AlphaFoldDB" id="A0A1H6Z251"/>
<dbReference type="PANTHER" id="PTHR43212:SF3">
    <property type="entry name" value="QUERCETIN 2,3-DIOXYGENASE"/>
    <property type="match status" value="1"/>
</dbReference>
<accession>A0A1H6Z251</accession>
<reference evidence="6" key="1">
    <citation type="submission" date="2016-10" db="EMBL/GenBank/DDBJ databases">
        <authorList>
            <person name="Varghese N."/>
            <person name="Submissions S."/>
        </authorList>
    </citation>
    <scope>NUCLEOTIDE SEQUENCE [LARGE SCALE GENOMIC DNA]</scope>
    <source>
        <strain evidence="6">CGMCC 1.6763</strain>
    </source>
</reference>
<dbReference type="STRING" id="426757.SAMN04488127_1764"/>
<feature type="domain" description="Quercetin 2,3-dioxygenase C-terminal cupin" evidence="4">
    <location>
        <begin position="144"/>
        <end position="227"/>
    </location>
</feature>
<dbReference type="SUPFAM" id="SSF51182">
    <property type="entry name" value="RmlC-like cupins"/>
    <property type="match status" value="1"/>
</dbReference>
<sequence>MDIYRSSQAFSAGGKFFSLKVNRPGLVNQDRDSDDYSFGPLARFDHATIKKGTKIKMHEHVNDEILSYIGSGRLLHRDSDGQEEMLEPGRHMMMNAGRSFFHEESAPHEDVEMLQILIRPEKADLEPSVRFWEAGEHGDDGWTLIGGPSDSGGPLEIRQRVAVYEAKADAGAELTVPDVDGYTPWLYVFEGSIRVGGEVFGKGDGVSGTAKELSGLTVLEPAVLVLFLVDLEAEMTDSGTISGIKRM</sequence>
<dbReference type="Proteomes" id="UP000199200">
    <property type="component" value="Unassembled WGS sequence"/>
</dbReference>
<dbReference type="InterPro" id="IPR041602">
    <property type="entry name" value="Quercetinase_C"/>
</dbReference>
<feature type="domain" description="Pirin N-terminal" evidence="3">
    <location>
        <begin position="36"/>
        <end position="116"/>
    </location>
</feature>
<evidence type="ECO:0008006" key="7">
    <source>
        <dbReference type="Google" id="ProtNLM"/>
    </source>
</evidence>
<dbReference type="Pfam" id="PF17954">
    <property type="entry name" value="Pirin_C_2"/>
    <property type="match status" value="1"/>
</dbReference>
<dbReference type="InterPro" id="IPR012093">
    <property type="entry name" value="Pirin"/>
</dbReference>
<dbReference type="OrthoDB" id="321327at2"/>